<organism evidence="9 10">
    <name type="scientific">Trichoderma harzianum</name>
    <name type="common">Hypocrea lixii</name>
    <dbReference type="NCBI Taxonomy" id="5544"/>
    <lineage>
        <taxon>Eukaryota</taxon>
        <taxon>Fungi</taxon>
        <taxon>Dikarya</taxon>
        <taxon>Ascomycota</taxon>
        <taxon>Pezizomycotina</taxon>
        <taxon>Sordariomycetes</taxon>
        <taxon>Hypocreomycetidae</taxon>
        <taxon>Hypocreales</taxon>
        <taxon>Hypocreaceae</taxon>
        <taxon>Trichoderma</taxon>
    </lineage>
</organism>
<feature type="transmembrane region" description="Helical" evidence="7">
    <location>
        <begin position="245"/>
        <end position="268"/>
    </location>
</feature>
<evidence type="ECO:0000256" key="5">
    <source>
        <dbReference type="ARBA" id="ARBA00023136"/>
    </source>
</evidence>
<evidence type="ECO:0000313" key="9">
    <source>
        <dbReference type="EMBL" id="KKP01035.1"/>
    </source>
</evidence>
<dbReference type="InterPro" id="IPR013057">
    <property type="entry name" value="AA_transpt_TM"/>
</dbReference>
<keyword evidence="2" id="KW-0813">Transport</keyword>
<evidence type="ECO:0000259" key="8">
    <source>
        <dbReference type="Pfam" id="PF01490"/>
    </source>
</evidence>
<reference evidence="10" key="1">
    <citation type="journal article" date="2015" name="Genome Announc.">
        <title>Draft whole-genome sequence of the biocontrol agent Trichoderma harzianum T6776.</title>
        <authorList>
            <person name="Baroncelli R."/>
            <person name="Piaggeschi G."/>
            <person name="Fiorini L."/>
            <person name="Bertolini E."/>
            <person name="Zapparata A."/>
            <person name="Pe M.E."/>
            <person name="Sarrocco S."/>
            <person name="Vannacci G."/>
        </authorList>
    </citation>
    <scope>NUCLEOTIDE SEQUENCE [LARGE SCALE GENOMIC DNA]</scope>
    <source>
        <strain evidence="10">T6776</strain>
    </source>
</reference>
<evidence type="ECO:0000313" key="10">
    <source>
        <dbReference type="Proteomes" id="UP000034112"/>
    </source>
</evidence>
<feature type="transmembrane region" description="Helical" evidence="7">
    <location>
        <begin position="516"/>
        <end position="541"/>
    </location>
</feature>
<protein>
    <submittedName>
        <fullName evidence="9">Transmembrane amino acid transporter</fullName>
    </submittedName>
</protein>
<evidence type="ECO:0000256" key="3">
    <source>
        <dbReference type="ARBA" id="ARBA00022692"/>
    </source>
</evidence>
<proteinExistence type="predicted"/>
<feature type="compositionally biased region" description="Polar residues" evidence="6">
    <location>
        <begin position="58"/>
        <end position="74"/>
    </location>
</feature>
<dbReference type="PANTHER" id="PTHR48017">
    <property type="entry name" value="OS05G0424000 PROTEIN-RELATED"/>
    <property type="match status" value="1"/>
</dbReference>
<dbReference type="Pfam" id="PF01490">
    <property type="entry name" value="Aa_trans"/>
    <property type="match status" value="1"/>
</dbReference>
<feature type="transmembrane region" description="Helical" evidence="7">
    <location>
        <begin position="310"/>
        <end position="329"/>
    </location>
</feature>
<feature type="transmembrane region" description="Helical" evidence="7">
    <location>
        <begin position="389"/>
        <end position="408"/>
    </location>
</feature>
<feature type="transmembrane region" description="Helical" evidence="7">
    <location>
        <begin position="341"/>
        <end position="369"/>
    </location>
</feature>
<evidence type="ECO:0000256" key="2">
    <source>
        <dbReference type="ARBA" id="ARBA00022448"/>
    </source>
</evidence>
<dbReference type="GO" id="GO:0016020">
    <property type="term" value="C:membrane"/>
    <property type="evidence" value="ECO:0007669"/>
    <property type="project" value="UniProtKB-SubCell"/>
</dbReference>
<keyword evidence="4 7" id="KW-1133">Transmembrane helix</keyword>
<feature type="region of interest" description="Disordered" evidence="6">
    <location>
        <begin position="58"/>
        <end position="80"/>
    </location>
</feature>
<dbReference type="AlphaFoldDB" id="A0A0F9X953"/>
<evidence type="ECO:0000256" key="6">
    <source>
        <dbReference type="SAM" id="MobiDB-lite"/>
    </source>
</evidence>
<feature type="transmembrane region" description="Helical" evidence="7">
    <location>
        <begin position="428"/>
        <end position="448"/>
    </location>
</feature>
<feature type="domain" description="Amino acid transporter transmembrane" evidence="8">
    <location>
        <begin position="130"/>
        <end position="476"/>
    </location>
</feature>
<evidence type="ECO:0000256" key="4">
    <source>
        <dbReference type="ARBA" id="ARBA00022989"/>
    </source>
</evidence>
<feature type="transmembrane region" description="Helical" evidence="7">
    <location>
        <begin position="454"/>
        <end position="476"/>
    </location>
</feature>
<dbReference type="EMBL" id="JOKZ01000216">
    <property type="protein sequence ID" value="KKP01035.1"/>
    <property type="molecule type" value="Genomic_DNA"/>
</dbReference>
<accession>A0A0F9X953</accession>
<dbReference type="OrthoDB" id="40134at2759"/>
<gene>
    <name evidence="9" type="ORF">THAR02_06857</name>
</gene>
<comment type="subcellular location">
    <subcellularLocation>
        <location evidence="1">Membrane</location>
    </subcellularLocation>
</comment>
<feature type="transmembrane region" description="Helical" evidence="7">
    <location>
        <begin position="163"/>
        <end position="184"/>
    </location>
</feature>
<keyword evidence="3 7" id="KW-0812">Transmembrane</keyword>
<name>A0A0F9X953_TRIHA</name>
<evidence type="ECO:0000256" key="7">
    <source>
        <dbReference type="SAM" id="Phobius"/>
    </source>
</evidence>
<sequence>MIHQDDIAVLDDGPCVAEKPKDSGNLQTANIFSMKDSEIPIEEFIYFAKLSRARELSSPQPGHITASTNATSSGGDAVDKESGGGMAPLNCGEVEHLSRVESKKKPTPEAFAPLDISEGEWTQAARAARTATWVSIFYLITTDVLGPFSTGYAFSQMGLAPGVVLYTVFGALAGYSGFLLWRLFLQLDSDEHPLRGYSDLALRIYGPWFQHVCNILQSFQFFLTVMVIMITNGQSIRQIRTLKNLGWVGSLSVFLNLFVIFATMGVMAHSPPNYILYATTHPEFNIQAPDPVSVSITAPPGLTLVDNVNGLMNAVFSFGGATMFVELMAEMRRPMDFWKGLLCADLLIFLCYMVYGIYCYVMQGQYAYINSYQGISPYNWQTVCNAVELLTNVIAAVLYANIGMKVLYNSVGRHFLRISDLNSASGKWIWAFFVPVYWMLAWVVALSVPQITSWTVLVGAGALLQFTYTFPVFLALGFRAQRDSALPEEVYDPLHRRVERVDHGLKRWVRGLRKELWWNIFDGVIYVGSLVTCVLGLYAGFKTLVEGYIDSPTLVGWQCSSPTG</sequence>
<keyword evidence="5 7" id="KW-0472">Membrane</keyword>
<dbReference type="OMA" id="HLCFAVC"/>
<comment type="caution">
    <text evidence="9">The sequence shown here is derived from an EMBL/GenBank/DDBJ whole genome shotgun (WGS) entry which is preliminary data.</text>
</comment>
<evidence type="ECO:0000256" key="1">
    <source>
        <dbReference type="ARBA" id="ARBA00004370"/>
    </source>
</evidence>
<dbReference type="Proteomes" id="UP000034112">
    <property type="component" value="Unassembled WGS sequence"/>
</dbReference>